<keyword evidence="9" id="KW-1185">Reference proteome</keyword>
<dbReference type="GO" id="GO:0009116">
    <property type="term" value="P:nucleoside metabolic process"/>
    <property type="evidence" value="ECO:0007669"/>
    <property type="project" value="InterPro"/>
</dbReference>
<evidence type="ECO:0000256" key="2">
    <source>
        <dbReference type="ARBA" id="ARBA00006751"/>
    </source>
</evidence>
<accession>A0A7R6SYN1</accession>
<gene>
    <name evidence="8" type="primary">punA</name>
    <name evidence="8" type="ORF">TTHT_1444</name>
</gene>
<comment type="similarity">
    <text evidence="2 5">Belongs to the PNP/MTAP phosphorylase family.</text>
</comment>
<dbReference type="SUPFAM" id="SSF53167">
    <property type="entry name" value="Purine and uridine phosphorylases"/>
    <property type="match status" value="1"/>
</dbReference>
<dbReference type="GO" id="GO:0005737">
    <property type="term" value="C:cytoplasm"/>
    <property type="evidence" value="ECO:0007669"/>
    <property type="project" value="TreeGrafter"/>
</dbReference>
<evidence type="ECO:0000256" key="6">
    <source>
        <dbReference type="PIRSR" id="PIRSR000477-2"/>
    </source>
</evidence>
<protein>
    <recommendedName>
        <fullName evidence="5">Purine nucleoside phosphorylase</fullName>
        <ecNumber evidence="5">2.4.2.1</ecNumber>
    </recommendedName>
    <alternativeName>
        <fullName evidence="5">Inosine-guanosine phosphorylase</fullName>
    </alternativeName>
</protein>
<evidence type="ECO:0000313" key="9">
    <source>
        <dbReference type="Proteomes" id="UP000595564"/>
    </source>
</evidence>
<feature type="binding site" evidence="6">
    <location>
        <position position="26"/>
    </location>
    <ligand>
        <name>phosphate</name>
        <dbReference type="ChEBI" id="CHEBI:43474"/>
    </ligand>
</feature>
<dbReference type="EC" id="2.4.2.1" evidence="5"/>
<dbReference type="KEGG" id="thyd:TTHT_1444"/>
<dbReference type="UniPathway" id="UPA00606"/>
<dbReference type="AlphaFoldDB" id="A0A7R6SYN1"/>
<feature type="binding site" evidence="6">
    <location>
        <position position="56"/>
    </location>
    <ligand>
        <name>phosphate</name>
        <dbReference type="ChEBI" id="CHEBI:43474"/>
    </ligand>
</feature>
<keyword evidence="4 5" id="KW-0808">Transferase</keyword>
<feature type="binding site" evidence="6">
    <location>
        <position position="108"/>
    </location>
    <ligand>
        <name>phosphate</name>
        <dbReference type="ChEBI" id="CHEBI:43474"/>
    </ligand>
</feature>
<dbReference type="EMBL" id="AP017470">
    <property type="protein sequence ID" value="BBB32954.1"/>
    <property type="molecule type" value="Genomic_DNA"/>
</dbReference>
<evidence type="ECO:0000259" key="7">
    <source>
        <dbReference type="Pfam" id="PF01048"/>
    </source>
</evidence>
<dbReference type="NCBIfam" id="TIGR01697">
    <property type="entry name" value="PNPH-PUNA-XAPA"/>
    <property type="match status" value="1"/>
</dbReference>
<dbReference type="InterPro" id="IPR000845">
    <property type="entry name" value="Nucleoside_phosphorylase_d"/>
</dbReference>
<dbReference type="Gene3D" id="3.40.50.1580">
    <property type="entry name" value="Nucleoside phosphorylase domain"/>
    <property type="match status" value="1"/>
</dbReference>
<comment type="function">
    <text evidence="5">The purine nucleoside phosphorylases catalyze the phosphorolytic breakdown of the N-glycosidic bond in the beta-(deoxy)ribonucleoside molecules, with the formation of the corresponding free purine bases and pentose-1-phosphate.</text>
</comment>
<evidence type="ECO:0000256" key="5">
    <source>
        <dbReference type="PIRNR" id="PIRNR000477"/>
    </source>
</evidence>
<dbReference type="PANTHER" id="PTHR11904">
    <property type="entry name" value="METHYLTHIOADENOSINE/PURINE NUCLEOSIDE PHOSPHORYLASE"/>
    <property type="match status" value="1"/>
</dbReference>
<dbReference type="InterPro" id="IPR011270">
    <property type="entry name" value="Pur_Nuc_Pase_Ino/Guo-sp"/>
</dbReference>
<reference evidence="8 9" key="1">
    <citation type="journal article" date="2012" name="Extremophiles">
        <title>Thermotomaculum hydrothermale gen. nov., sp. nov., a novel heterotrophic thermophile within the phylum Acidobacteria from a deep-sea hydrothermal vent chimney in the Southern Okinawa Trough.</title>
        <authorList>
            <person name="Izumi H."/>
            <person name="Nunoura T."/>
            <person name="Miyazaki M."/>
            <person name="Mino S."/>
            <person name="Toki T."/>
            <person name="Takai K."/>
            <person name="Sako Y."/>
            <person name="Sawabe T."/>
            <person name="Nakagawa S."/>
        </authorList>
    </citation>
    <scope>NUCLEOTIDE SEQUENCE [LARGE SCALE GENOMIC DNA]</scope>
    <source>
        <strain evidence="8 9">AC55</strain>
    </source>
</reference>
<dbReference type="InterPro" id="IPR011268">
    <property type="entry name" value="Purine_phosphorylase"/>
</dbReference>
<dbReference type="NCBIfam" id="TIGR01700">
    <property type="entry name" value="PNPH"/>
    <property type="match status" value="1"/>
</dbReference>
<dbReference type="RefSeq" id="WP_201327254.1">
    <property type="nucleotide sequence ID" value="NZ_AP017470.1"/>
</dbReference>
<feature type="binding site" evidence="6">
    <location>
        <position position="207"/>
    </location>
    <ligand>
        <name>phosphate</name>
        <dbReference type="ChEBI" id="CHEBI:43474"/>
    </ligand>
</feature>
<dbReference type="GO" id="GO:0004731">
    <property type="term" value="F:purine-nucleoside phosphorylase activity"/>
    <property type="evidence" value="ECO:0007669"/>
    <property type="project" value="UniProtKB-EC"/>
</dbReference>
<evidence type="ECO:0000256" key="3">
    <source>
        <dbReference type="ARBA" id="ARBA00022676"/>
    </source>
</evidence>
<evidence type="ECO:0000313" key="8">
    <source>
        <dbReference type="EMBL" id="BBB32954.1"/>
    </source>
</evidence>
<dbReference type="PANTHER" id="PTHR11904:SF9">
    <property type="entry name" value="PURINE NUCLEOSIDE PHOSPHORYLASE-RELATED"/>
    <property type="match status" value="1"/>
</dbReference>
<feature type="binding site" evidence="6">
    <location>
        <position position="188"/>
    </location>
    <ligand>
        <name>a purine D-ribonucleoside</name>
        <dbReference type="ChEBI" id="CHEBI:142355"/>
    </ligand>
</feature>
<feature type="binding site" evidence="6">
    <location>
        <position position="230"/>
    </location>
    <ligand>
        <name>a purine D-ribonucleoside</name>
        <dbReference type="ChEBI" id="CHEBI:142355"/>
    </ligand>
</feature>
<sequence>MDYINLSTQIKEKGIDNIDIAVVLGSGLGFLADEVKGKTIEYGEIKGFPKPTVEGHSGKMVLAQIGNKNVLFFQGRFHFYEGYSMKEVVIFPRIAKLLGAKLYLVTNAAGGINSEFKPGDLMVIKDHLNLMGTNPLIGKNHSEFGPRFPDMTDAYSPNLRKLLFEIGDQLGIELQSGVYAALTGPSYETPAEIKMLQALGADAVGMSTVPEVIAARHANLKVLGVSCITNLAAGVSENPLSHEEVLETTEKVKYHFGKLIMKFLETVEL</sequence>
<dbReference type="NCBIfam" id="NF006054">
    <property type="entry name" value="PRK08202.1"/>
    <property type="match status" value="1"/>
</dbReference>
<dbReference type="Pfam" id="PF01048">
    <property type="entry name" value="PNP_UDP_1"/>
    <property type="match status" value="1"/>
</dbReference>
<dbReference type="CDD" id="cd09009">
    <property type="entry name" value="PNP-EcPNPII_like"/>
    <property type="match status" value="1"/>
</dbReference>
<proteinExistence type="inferred from homology"/>
<evidence type="ECO:0000256" key="4">
    <source>
        <dbReference type="ARBA" id="ARBA00022679"/>
    </source>
</evidence>
<feature type="domain" description="Nucleoside phosphorylase" evidence="7">
    <location>
        <begin position="19"/>
        <end position="265"/>
    </location>
</feature>
<feature type="binding site" evidence="6">
    <location>
        <begin position="76"/>
        <end position="78"/>
    </location>
    <ligand>
        <name>phosphate</name>
        <dbReference type="ChEBI" id="CHEBI:43474"/>
    </ligand>
</feature>
<dbReference type="Proteomes" id="UP000595564">
    <property type="component" value="Chromosome"/>
</dbReference>
<keyword evidence="3 5" id="KW-0328">Glycosyltransferase</keyword>
<dbReference type="InterPro" id="IPR035994">
    <property type="entry name" value="Nucleoside_phosphorylase_sf"/>
</dbReference>
<dbReference type="PIRSF" id="PIRSF000477">
    <property type="entry name" value="PurNPase"/>
    <property type="match status" value="1"/>
</dbReference>
<organism evidence="8 9">
    <name type="scientific">Thermotomaculum hydrothermale</name>
    <dbReference type="NCBI Taxonomy" id="981385"/>
    <lineage>
        <taxon>Bacteria</taxon>
        <taxon>Pseudomonadati</taxon>
        <taxon>Acidobacteriota</taxon>
        <taxon>Holophagae</taxon>
        <taxon>Thermotomaculales</taxon>
        <taxon>Thermotomaculaceae</taxon>
        <taxon>Thermotomaculum</taxon>
    </lineage>
</organism>
<evidence type="ECO:0000256" key="1">
    <source>
        <dbReference type="ARBA" id="ARBA00005058"/>
    </source>
</evidence>
<name>A0A7R6SYN1_9BACT</name>
<comment type="pathway">
    <text evidence="1 5">Purine metabolism; purine nucleoside salvage.</text>
</comment>